<dbReference type="GO" id="GO:0000278">
    <property type="term" value="P:mitotic cell cycle"/>
    <property type="evidence" value="ECO:0007669"/>
    <property type="project" value="TreeGrafter"/>
</dbReference>
<sequence length="177" mass="19488">MYVASASTTIKLHEFPSGEAVHNYQPGTKVDGPVRSISWSRDGKWLVIVPHFGPPEILTVKNNLKLLKFIPNVEEPTCAAFLSSKKTLGISTKNGLVMLYDVKTRTVKKRFPRCISQITHLEFSTKDTHCAVGCKNGDVCVFNTVTNSPPTILKVPKSSSMSCMKINQLKHNLICGG</sequence>
<evidence type="ECO:0000313" key="1">
    <source>
        <dbReference type="EMBL" id="CAH2015866.1"/>
    </source>
</evidence>
<dbReference type="InterPro" id="IPR052818">
    <property type="entry name" value="NEDD1_Spindle_Assembly"/>
</dbReference>
<comment type="caution">
    <text evidence="1">The sequence shown here is derived from an EMBL/GenBank/DDBJ whole genome shotgun (WGS) entry which is preliminary data.</text>
</comment>
<dbReference type="GO" id="GO:0036064">
    <property type="term" value="C:ciliary basal body"/>
    <property type="evidence" value="ECO:0007669"/>
    <property type="project" value="TreeGrafter"/>
</dbReference>
<gene>
    <name evidence="1" type="ORF">ACAOBT_LOCUS34999</name>
</gene>
<accession>A0A9P0Q9E6</accession>
<keyword evidence="2" id="KW-1185">Reference proteome</keyword>
<dbReference type="Gene3D" id="2.130.10.10">
    <property type="entry name" value="YVTN repeat-like/Quinoprotein amine dehydrogenase"/>
    <property type="match status" value="1"/>
</dbReference>
<dbReference type="GO" id="GO:0005813">
    <property type="term" value="C:centrosome"/>
    <property type="evidence" value="ECO:0007669"/>
    <property type="project" value="TreeGrafter"/>
</dbReference>
<reference evidence="1" key="1">
    <citation type="submission" date="2022-03" db="EMBL/GenBank/DDBJ databases">
        <authorList>
            <person name="Sayadi A."/>
        </authorList>
    </citation>
    <scope>NUCLEOTIDE SEQUENCE</scope>
</reference>
<dbReference type="GO" id="GO:0005814">
    <property type="term" value="C:centriole"/>
    <property type="evidence" value="ECO:0007669"/>
    <property type="project" value="TreeGrafter"/>
</dbReference>
<organism evidence="1 2">
    <name type="scientific">Acanthoscelides obtectus</name>
    <name type="common">Bean weevil</name>
    <name type="synonym">Bruchus obtectus</name>
    <dbReference type="NCBI Taxonomy" id="200917"/>
    <lineage>
        <taxon>Eukaryota</taxon>
        <taxon>Metazoa</taxon>
        <taxon>Ecdysozoa</taxon>
        <taxon>Arthropoda</taxon>
        <taxon>Hexapoda</taxon>
        <taxon>Insecta</taxon>
        <taxon>Pterygota</taxon>
        <taxon>Neoptera</taxon>
        <taxon>Endopterygota</taxon>
        <taxon>Coleoptera</taxon>
        <taxon>Polyphaga</taxon>
        <taxon>Cucujiformia</taxon>
        <taxon>Chrysomeloidea</taxon>
        <taxon>Chrysomelidae</taxon>
        <taxon>Bruchinae</taxon>
        <taxon>Bruchini</taxon>
        <taxon>Acanthoscelides</taxon>
    </lineage>
</organism>
<evidence type="ECO:0000313" key="2">
    <source>
        <dbReference type="Proteomes" id="UP001152888"/>
    </source>
</evidence>
<dbReference type="AlphaFoldDB" id="A0A9P0Q9E6"/>
<dbReference type="GO" id="GO:0007020">
    <property type="term" value="P:microtubule nucleation"/>
    <property type="evidence" value="ECO:0007669"/>
    <property type="project" value="TreeGrafter"/>
</dbReference>
<dbReference type="InterPro" id="IPR036322">
    <property type="entry name" value="WD40_repeat_dom_sf"/>
</dbReference>
<dbReference type="Proteomes" id="UP001152888">
    <property type="component" value="Unassembled WGS sequence"/>
</dbReference>
<protein>
    <submittedName>
        <fullName evidence="1">Uncharacterized protein</fullName>
    </submittedName>
</protein>
<dbReference type="GO" id="GO:0005737">
    <property type="term" value="C:cytoplasm"/>
    <property type="evidence" value="ECO:0007669"/>
    <property type="project" value="TreeGrafter"/>
</dbReference>
<dbReference type="OrthoDB" id="1602884at2759"/>
<name>A0A9P0Q9E6_ACAOB</name>
<proteinExistence type="predicted"/>
<dbReference type="PANTHER" id="PTHR44414:SF1">
    <property type="entry name" value="PROTEIN NEDD1"/>
    <property type="match status" value="1"/>
</dbReference>
<dbReference type="GO" id="GO:0000922">
    <property type="term" value="C:spindle pole"/>
    <property type="evidence" value="ECO:0007669"/>
    <property type="project" value="TreeGrafter"/>
</dbReference>
<dbReference type="SUPFAM" id="SSF50978">
    <property type="entry name" value="WD40 repeat-like"/>
    <property type="match status" value="1"/>
</dbReference>
<dbReference type="GO" id="GO:0043015">
    <property type="term" value="F:gamma-tubulin binding"/>
    <property type="evidence" value="ECO:0007669"/>
    <property type="project" value="TreeGrafter"/>
</dbReference>
<dbReference type="PANTHER" id="PTHR44414">
    <property type="entry name" value="PROTEIN NEDD1"/>
    <property type="match status" value="1"/>
</dbReference>
<dbReference type="EMBL" id="CAKOFQ010008764">
    <property type="protein sequence ID" value="CAH2015866.1"/>
    <property type="molecule type" value="Genomic_DNA"/>
</dbReference>
<dbReference type="InterPro" id="IPR015943">
    <property type="entry name" value="WD40/YVTN_repeat-like_dom_sf"/>
</dbReference>